<comment type="caution">
    <text evidence="2">The sequence shown here is derived from an EMBL/GenBank/DDBJ whole genome shotgun (WGS) entry which is preliminary data.</text>
</comment>
<protein>
    <recommendedName>
        <fullName evidence="4">DKNYY family protein</fullName>
    </recommendedName>
</protein>
<dbReference type="Proteomes" id="UP001500542">
    <property type="component" value="Unassembled WGS sequence"/>
</dbReference>
<proteinExistence type="predicted"/>
<name>A0ABN1QT66_9ACTN</name>
<reference evidence="2 3" key="1">
    <citation type="journal article" date="2019" name="Int. J. Syst. Evol. Microbiol.">
        <title>The Global Catalogue of Microorganisms (GCM) 10K type strain sequencing project: providing services to taxonomists for standard genome sequencing and annotation.</title>
        <authorList>
            <consortium name="The Broad Institute Genomics Platform"/>
            <consortium name="The Broad Institute Genome Sequencing Center for Infectious Disease"/>
            <person name="Wu L."/>
            <person name="Ma J."/>
        </authorList>
    </citation>
    <scope>NUCLEOTIDE SEQUENCE [LARGE SCALE GENOMIC DNA]</scope>
    <source>
        <strain evidence="2 3">JCM 10977</strain>
    </source>
</reference>
<evidence type="ECO:0000313" key="2">
    <source>
        <dbReference type="EMBL" id="GAA0947152.1"/>
    </source>
</evidence>
<gene>
    <name evidence="2" type="ORF">GCM10009554_43760</name>
</gene>
<dbReference type="RefSeq" id="WP_343972985.1">
    <property type="nucleotide sequence ID" value="NZ_BAAAHK010000009.1"/>
</dbReference>
<feature type="signal peptide" evidence="1">
    <location>
        <begin position="1"/>
        <end position="31"/>
    </location>
</feature>
<evidence type="ECO:0000256" key="1">
    <source>
        <dbReference type="SAM" id="SignalP"/>
    </source>
</evidence>
<accession>A0ABN1QT66</accession>
<organism evidence="2 3">
    <name type="scientific">Kribbella koreensis</name>
    <dbReference type="NCBI Taxonomy" id="57909"/>
    <lineage>
        <taxon>Bacteria</taxon>
        <taxon>Bacillati</taxon>
        <taxon>Actinomycetota</taxon>
        <taxon>Actinomycetes</taxon>
        <taxon>Propionibacteriales</taxon>
        <taxon>Kribbellaceae</taxon>
        <taxon>Kribbella</taxon>
    </lineage>
</organism>
<keyword evidence="3" id="KW-1185">Reference proteome</keyword>
<evidence type="ECO:0008006" key="4">
    <source>
        <dbReference type="Google" id="ProtNLM"/>
    </source>
</evidence>
<keyword evidence="1" id="KW-0732">Signal</keyword>
<feature type="chain" id="PRO_5045154433" description="DKNYY family protein" evidence="1">
    <location>
        <begin position="32"/>
        <end position="262"/>
    </location>
</feature>
<evidence type="ECO:0000313" key="3">
    <source>
        <dbReference type="Proteomes" id="UP001500542"/>
    </source>
</evidence>
<sequence length="262" mass="28931">MKPRHPSARRTATLTAALTAAMLLPGPPATASVPSTGLSAGRNCPLPTFGPGATYRPRISPGQFSPHVTNRYFPLKVGRTLIYTGVKDGKKALNLTTTTSRTKLVDGVRTRVVEDRLYLDNVLEERTSDYYAQDRCGNVWYFGEDTATLDARGRVVSTEGSFHAGIDGAQPGVFMQAHPQLSRWFRQEWYAGQAEDTFRVIDRSARIRVPYGSFRHALLTEEKTALEPGVLDNKYYVPGIGEIFEGSVKGPREALRLVEIIS</sequence>
<dbReference type="EMBL" id="BAAAHK010000009">
    <property type="protein sequence ID" value="GAA0947152.1"/>
    <property type="molecule type" value="Genomic_DNA"/>
</dbReference>